<dbReference type="Pfam" id="PF13401">
    <property type="entry name" value="AAA_22"/>
    <property type="match status" value="1"/>
</dbReference>
<dbReference type="SUPFAM" id="SSF46785">
    <property type="entry name" value="Winged helix' DNA-binding domain"/>
    <property type="match status" value="1"/>
</dbReference>
<evidence type="ECO:0000256" key="1">
    <source>
        <dbReference type="ARBA" id="ARBA00006184"/>
    </source>
</evidence>
<dbReference type="EMBL" id="BIXZ01000001">
    <property type="protein sequence ID" value="GCF13228.1"/>
    <property type="molecule type" value="Genomic_DNA"/>
</dbReference>
<reference evidence="7 8" key="1">
    <citation type="submission" date="2019-02" db="EMBL/GenBank/DDBJ databases">
        <title>Haloarcula mannanilyticum sp. nov., a mannan degrading haloarchaeon isolated from commercial salt.</title>
        <authorList>
            <person name="Enomoto S."/>
            <person name="Shimane Y."/>
            <person name="Kamekura M."/>
            <person name="Ito T."/>
            <person name="Moriya O."/>
            <person name="Ihara K."/>
            <person name="Takahashi-Ando N."/>
            <person name="Fukushima Y."/>
            <person name="Yoshida Y."/>
            <person name="Usama R."/>
            <person name="Takai K."/>
            <person name="Minegishi H."/>
        </authorList>
    </citation>
    <scope>NUCLEOTIDE SEQUENCE [LARGE SCALE GENOMIC DNA]</scope>
    <source>
        <strain evidence="7 8">MD130-1</strain>
    </source>
</reference>
<proteinExistence type="inferred from homology"/>
<dbReference type="GO" id="GO:0005524">
    <property type="term" value="F:ATP binding"/>
    <property type="evidence" value="ECO:0007669"/>
    <property type="project" value="UniProtKB-KW"/>
</dbReference>
<gene>
    <name evidence="7" type="ORF">Harman_11630</name>
</gene>
<keyword evidence="7" id="KW-0132">Cell division</keyword>
<evidence type="ECO:0000256" key="2">
    <source>
        <dbReference type="ARBA" id="ARBA00022705"/>
    </source>
</evidence>
<evidence type="ECO:0000259" key="5">
    <source>
        <dbReference type="Pfam" id="PF13401"/>
    </source>
</evidence>
<dbReference type="SUPFAM" id="SSF52540">
    <property type="entry name" value="P-loop containing nucleoside triphosphate hydrolases"/>
    <property type="match status" value="1"/>
</dbReference>
<dbReference type="Proteomes" id="UP000304382">
    <property type="component" value="Unassembled WGS sequence"/>
</dbReference>
<evidence type="ECO:0000259" key="6">
    <source>
        <dbReference type="Pfam" id="PF22703"/>
    </source>
</evidence>
<dbReference type="RefSeq" id="WP_235007163.1">
    <property type="nucleotide sequence ID" value="NZ_BIXZ01000001.1"/>
</dbReference>
<comment type="caution">
    <text evidence="7">The sequence shown here is derived from an EMBL/GenBank/DDBJ whole genome shotgun (WGS) entry which is preliminary data.</text>
</comment>
<dbReference type="InterPro" id="IPR027417">
    <property type="entry name" value="P-loop_NTPase"/>
</dbReference>
<protein>
    <submittedName>
        <fullName evidence="7">Cell division control protein Cdc6</fullName>
    </submittedName>
</protein>
<dbReference type="Pfam" id="PF22703">
    <property type="entry name" value="Cdc6_lid"/>
    <property type="match status" value="1"/>
</dbReference>
<evidence type="ECO:0000256" key="3">
    <source>
        <dbReference type="ARBA" id="ARBA00022741"/>
    </source>
</evidence>
<dbReference type="GO" id="GO:0051301">
    <property type="term" value="P:cell division"/>
    <property type="evidence" value="ECO:0007669"/>
    <property type="project" value="UniProtKB-KW"/>
</dbReference>
<dbReference type="PANTHER" id="PTHR10763:SF26">
    <property type="entry name" value="CELL DIVISION CONTROL PROTEIN 6 HOMOLOG"/>
    <property type="match status" value="1"/>
</dbReference>
<keyword evidence="2" id="KW-0235">DNA replication</keyword>
<dbReference type="AlphaFoldDB" id="A0A4C2EFH5"/>
<dbReference type="InterPro" id="IPR036390">
    <property type="entry name" value="WH_DNA-bd_sf"/>
</dbReference>
<evidence type="ECO:0000313" key="8">
    <source>
        <dbReference type="Proteomes" id="UP000304382"/>
    </source>
</evidence>
<comment type="similarity">
    <text evidence="1">Belongs to the CDC6/cdc18 family.</text>
</comment>
<name>A0A4C2EFH5_9EURY</name>
<accession>A0A4C2EFH5</accession>
<dbReference type="Gene3D" id="1.10.8.60">
    <property type="match status" value="1"/>
</dbReference>
<dbReference type="Gene3D" id="3.40.50.300">
    <property type="entry name" value="P-loop containing nucleotide triphosphate hydrolases"/>
    <property type="match status" value="1"/>
</dbReference>
<feature type="domain" description="ORC1/DEAH AAA+ ATPase" evidence="5">
    <location>
        <begin position="69"/>
        <end position="175"/>
    </location>
</feature>
<keyword evidence="7" id="KW-0131">Cell cycle</keyword>
<evidence type="ECO:0000256" key="4">
    <source>
        <dbReference type="ARBA" id="ARBA00022840"/>
    </source>
</evidence>
<sequence length="363" mass="40855">MPQTDPLSLSLRMARSFHRIPASIYHTMITDARALRPEYVPRDLHHRDGQINHLSSILAPSALDRTEDICLFGPSGVGKTTIAKFVLDQLEREMLDLRWGYVNCMRDNSASAVLHEFAREVGIGADLRREGTSRSVVIDRLRDRDEQFIAVLDEVAVLDEETLLALYEVPNVSLICITIKEDQWMTSLGQAATSRMHSAATVQLDKYSHAELTDILDARVVHGLVSSRVADGAVEYIADLAAGDARDGIALLRRAAVYVENNEIRELTTEVVDAISEDARRDVLKDRVRSLGTHQRLLWRIIDEAGELDSGTLHARYEDRANSPKSKSSRRRYLEHLEHYDLIESAGSTRGRRYRSTASFAHN</sequence>
<keyword evidence="8" id="KW-1185">Reference proteome</keyword>
<dbReference type="GO" id="GO:0016887">
    <property type="term" value="F:ATP hydrolysis activity"/>
    <property type="evidence" value="ECO:0007669"/>
    <property type="project" value="InterPro"/>
</dbReference>
<dbReference type="PANTHER" id="PTHR10763">
    <property type="entry name" value="CELL DIVISION CONTROL PROTEIN 6-RELATED"/>
    <property type="match status" value="1"/>
</dbReference>
<dbReference type="InterPro" id="IPR049945">
    <property type="entry name" value="AAA_22"/>
</dbReference>
<organism evidence="7 8">
    <name type="scientific">Haloarcula mannanilytica</name>
    <dbReference type="NCBI Taxonomy" id="2509225"/>
    <lineage>
        <taxon>Archaea</taxon>
        <taxon>Methanobacteriati</taxon>
        <taxon>Methanobacteriota</taxon>
        <taxon>Stenosarchaea group</taxon>
        <taxon>Halobacteria</taxon>
        <taxon>Halobacteriales</taxon>
        <taxon>Haloarculaceae</taxon>
        <taxon>Haloarcula</taxon>
    </lineage>
</organism>
<evidence type="ECO:0000313" key="7">
    <source>
        <dbReference type="EMBL" id="GCF13228.1"/>
    </source>
</evidence>
<dbReference type="InterPro" id="IPR050311">
    <property type="entry name" value="ORC1/CDC6"/>
</dbReference>
<dbReference type="InterPro" id="IPR055237">
    <property type="entry name" value="Cdc6_lid"/>
</dbReference>
<feature type="domain" description="Cdc6 AAA+ ATPase-type lid" evidence="6">
    <location>
        <begin position="214"/>
        <end position="273"/>
    </location>
</feature>
<keyword evidence="4" id="KW-0067">ATP-binding</keyword>
<keyword evidence="3" id="KW-0547">Nucleotide-binding</keyword>
<dbReference type="GO" id="GO:0006260">
    <property type="term" value="P:DNA replication"/>
    <property type="evidence" value="ECO:0007669"/>
    <property type="project" value="UniProtKB-KW"/>
</dbReference>